<organism evidence="2 3">
    <name type="scientific">Rhodopirellula baltica WH47</name>
    <dbReference type="NCBI Taxonomy" id="991778"/>
    <lineage>
        <taxon>Bacteria</taxon>
        <taxon>Pseudomonadati</taxon>
        <taxon>Planctomycetota</taxon>
        <taxon>Planctomycetia</taxon>
        <taxon>Pirellulales</taxon>
        <taxon>Pirellulaceae</taxon>
        <taxon>Rhodopirellula</taxon>
    </lineage>
</organism>
<evidence type="ECO:0000313" key="2">
    <source>
        <dbReference type="EMBL" id="EGF24384.1"/>
    </source>
</evidence>
<dbReference type="Proteomes" id="UP000006222">
    <property type="component" value="Unassembled WGS sequence"/>
</dbReference>
<feature type="compositionally biased region" description="Polar residues" evidence="1">
    <location>
        <begin position="19"/>
        <end position="32"/>
    </location>
</feature>
<feature type="region of interest" description="Disordered" evidence="1">
    <location>
        <begin position="12"/>
        <end position="33"/>
    </location>
</feature>
<evidence type="ECO:0000256" key="1">
    <source>
        <dbReference type="SAM" id="MobiDB-lite"/>
    </source>
</evidence>
<proteinExistence type="predicted"/>
<sequence length="59" mass="6629">MILLQYSVEIPRPARDESSNNNRVGCSAQRQAKSMAAPIHEYRTFNETTMVDSAMPVSE</sequence>
<accession>F2B132</accession>
<dbReference type="EMBL" id="AFAR01000293">
    <property type="protein sequence ID" value="EGF24384.1"/>
    <property type="molecule type" value="Genomic_DNA"/>
</dbReference>
<dbReference type="PATRIC" id="fig|991778.3.peg.6033"/>
<evidence type="ECO:0000313" key="3">
    <source>
        <dbReference type="Proteomes" id="UP000006222"/>
    </source>
</evidence>
<reference evidence="2 3" key="1">
    <citation type="journal article" date="2013" name="Mar. Genomics">
        <title>Expression of sulfatases in Rhodopirellula baltica and the diversity of sulfatases in the genus Rhodopirellula.</title>
        <authorList>
            <person name="Wegner C.E."/>
            <person name="Richter-Heitmann T."/>
            <person name="Klindworth A."/>
            <person name="Klockow C."/>
            <person name="Richter M."/>
            <person name="Achstetter T."/>
            <person name="Glockner F.O."/>
            <person name="Harder J."/>
        </authorList>
    </citation>
    <scope>NUCLEOTIDE SEQUENCE [LARGE SCALE GENOMIC DNA]</scope>
    <source>
        <strain evidence="2 3">WH47</strain>
    </source>
</reference>
<comment type="caution">
    <text evidence="2">The sequence shown here is derived from an EMBL/GenBank/DDBJ whole genome shotgun (WGS) entry which is preliminary data.</text>
</comment>
<gene>
    <name evidence="2" type="ORF">RBWH47_02929</name>
</gene>
<protein>
    <submittedName>
        <fullName evidence="2">Uncharacterized protein</fullName>
    </submittedName>
</protein>
<dbReference type="AlphaFoldDB" id="F2B132"/>
<name>F2B132_RHOBT</name>